<dbReference type="Proteomes" id="UP000663832">
    <property type="component" value="Unassembled WGS sequence"/>
</dbReference>
<comment type="caution">
    <text evidence="1">The sequence shown here is derived from an EMBL/GenBank/DDBJ whole genome shotgun (WGS) entry which is preliminary data.</text>
</comment>
<organism evidence="1 2">
    <name type="scientific">Adineta steineri</name>
    <dbReference type="NCBI Taxonomy" id="433720"/>
    <lineage>
        <taxon>Eukaryota</taxon>
        <taxon>Metazoa</taxon>
        <taxon>Spiralia</taxon>
        <taxon>Gnathifera</taxon>
        <taxon>Rotifera</taxon>
        <taxon>Eurotatoria</taxon>
        <taxon>Bdelloidea</taxon>
        <taxon>Adinetida</taxon>
        <taxon>Adinetidae</taxon>
        <taxon>Adineta</taxon>
    </lineage>
</organism>
<protein>
    <submittedName>
        <fullName evidence="1">Uncharacterized protein</fullName>
    </submittedName>
</protein>
<evidence type="ECO:0000313" key="2">
    <source>
        <dbReference type="Proteomes" id="UP000663832"/>
    </source>
</evidence>
<reference evidence="1" key="1">
    <citation type="submission" date="2021-02" db="EMBL/GenBank/DDBJ databases">
        <authorList>
            <person name="Nowell W R."/>
        </authorList>
    </citation>
    <scope>NUCLEOTIDE SEQUENCE</scope>
</reference>
<gene>
    <name evidence="1" type="ORF">QVE165_LOCUS12314</name>
</gene>
<name>A0A814D3A0_9BILA</name>
<proteinExistence type="predicted"/>
<accession>A0A814D3A0</accession>
<dbReference type="OrthoDB" id="2020634at2759"/>
<dbReference type="EMBL" id="CAJNOM010000061">
    <property type="protein sequence ID" value="CAF0952767.1"/>
    <property type="molecule type" value="Genomic_DNA"/>
</dbReference>
<keyword evidence="2" id="KW-1185">Reference proteome</keyword>
<dbReference type="AlphaFoldDB" id="A0A814D3A0"/>
<sequence>MKICQNFYPPLHTTVSVQPNTSILQNSFLNDEVSKADLPYRSLAQFDVLSKIEIQMFDITDPHSFMSSLTRIQGLPGAVQLDMNVSCLFMHELRHKYKHGEYEDLEHTTEKSK</sequence>
<evidence type="ECO:0000313" key="1">
    <source>
        <dbReference type="EMBL" id="CAF0952767.1"/>
    </source>
</evidence>